<gene>
    <name evidence="1" type="ORF">KAM343_06200</name>
    <name evidence="2" type="ORF">SJS77_22210</name>
</gene>
<dbReference type="Proteomes" id="UP001277183">
    <property type="component" value="Unassembled WGS sequence"/>
</dbReference>
<organism evidence="2 3">
    <name type="scientific">Aeromonas caviae</name>
    <name type="common">Aeromonas punctata</name>
    <dbReference type="NCBI Taxonomy" id="648"/>
    <lineage>
        <taxon>Bacteria</taxon>
        <taxon>Pseudomonadati</taxon>
        <taxon>Pseudomonadota</taxon>
        <taxon>Gammaproteobacteria</taxon>
        <taxon>Aeromonadales</taxon>
        <taxon>Aeromonadaceae</taxon>
        <taxon>Aeromonas</taxon>
    </lineage>
</organism>
<comment type="caution">
    <text evidence="2">The sequence shown here is derived from an EMBL/GenBank/DDBJ whole genome shotgun (WGS) entry which is preliminary data.</text>
</comment>
<dbReference type="RefSeq" id="WP_223915714.1">
    <property type="nucleotide sequence ID" value="NZ_BPNB01000016.1"/>
</dbReference>
<reference evidence="1" key="1">
    <citation type="submission" date="2021-07" db="EMBL/GenBank/DDBJ databases">
        <title>Draft genome sequence of carbapenem-resistant Aeromonas spp. in Japan.</title>
        <authorList>
            <person name="Maehana S."/>
            <person name="Suzuki M."/>
            <person name="Kitasato H."/>
        </authorList>
    </citation>
    <scope>NUCLEOTIDE SEQUENCE</scope>
    <source>
        <strain evidence="1">KAM343</strain>
    </source>
</reference>
<evidence type="ECO:0000313" key="3">
    <source>
        <dbReference type="Proteomes" id="UP001277183"/>
    </source>
</evidence>
<dbReference type="EMBL" id="JAWZVU010000215">
    <property type="protein sequence ID" value="MDX7723116.1"/>
    <property type="molecule type" value="Genomic_DNA"/>
</dbReference>
<sequence length="199" mass="22795">MTAKTYLGDIIGGSIMLRESRLIAQLLLQHPDDEAWERAVVEENLLQKSSVHSAKRMASTVRKRLEAMSDTFWSDLLNAPDDLARQMLMLSVMCQSPVLIDFMATDVADARRMYREAMRSEDWPEFFASRQRVITGLERFSPSSIQKMGSNIFKILADVGYLESARSKRLKAVYLLPEIREWANRLNCPKAYEAMEAAR</sequence>
<name>A0AAW9FBP1_AERCA</name>
<dbReference type="AlphaFoldDB" id="A0AAW9FBP1"/>
<dbReference type="Proteomes" id="UP000886939">
    <property type="component" value="Unassembled WGS sequence"/>
</dbReference>
<dbReference type="Pfam" id="PF08849">
    <property type="entry name" value="BrxA"/>
    <property type="match status" value="1"/>
</dbReference>
<proteinExistence type="predicted"/>
<dbReference type="InterPro" id="IPR014948">
    <property type="entry name" value="BrxA"/>
</dbReference>
<accession>A0AAW9FBP1</accession>
<evidence type="ECO:0000313" key="1">
    <source>
        <dbReference type="EMBL" id="GJA39824.1"/>
    </source>
</evidence>
<dbReference type="InterPro" id="IPR023137">
    <property type="entry name" value="BrxA_sf"/>
</dbReference>
<dbReference type="Gene3D" id="1.10.3540.10">
    <property type="entry name" value="uncharacterized protein from magnetospirillum magneticum domain"/>
    <property type="match status" value="1"/>
</dbReference>
<dbReference type="EMBL" id="BPNI01000006">
    <property type="protein sequence ID" value="GJA39824.1"/>
    <property type="molecule type" value="Genomic_DNA"/>
</dbReference>
<evidence type="ECO:0000313" key="2">
    <source>
        <dbReference type="EMBL" id="MDX7723116.1"/>
    </source>
</evidence>
<protein>
    <submittedName>
        <fullName evidence="2">DUF1819 family protein</fullName>
    </submittedName>
</protein>
<reference evidence="2" key="2">
    <citation type="submission" date="2023-11" db="EMBL/GenBank/DDBJ databases">
        <title>WGS of Aeromonas in Northern Israel.</title>
        <authorList>
            <person name="Hershko Y."/>
        </authorList>
    </citation>
    <scope>NUCLEOTIDE SEQUENCE</scope>
    <source>
        <strain evidence="2">77416</strain>
    </source>
</reference>